<protein>
    <recommendedName>
        <fullName evidence="2">NTP pyrophosphohydrolase MazG putative catalytic core domain-containing protein</fullName>
    </recommendedName>
</protein>
<evidence type="ECO:0008006" key="2">
    <source>
        <dbReference type="Google" id="ProtNLM"/>
    </source>
</evidence>
<dbReference type="EMBL" id="LAZR01023413">
    <property type="protein sequence ID" value="KKL78588.1"/>
    <property type="molecule type" value="Genomic_DNA"/>
</dbReference>
<dbReference type="AlphaFoldDB" id="A0A0F9EWV9"/>
<sequence length="110" mass="12728">MELDQIQRESHDTAVSKGWDDIPRSFPEFVANMHGELTEAWEEYRLNGTEPDTMIYLKQGKPEGIAVEFADLVIRLLDCCAHYDIPLEDALKVKMEYNKGRPYRHGNKVC</sequence>
<dbReference type="CDD" id="cd11542">
    <property type="entry name" value="NTP-PPase_u5"/>
    <property type="match status" value="1"/>
</dbReference>
<accession>A0A0F9EWV9</accession>
<gene>
    <name evidence="1" type="ORF">LCGC14_2023360</name>
</gene>
<organism evidence="1">
    <name type="scientific">marine sediment metagenome</name>
    <dbReference type="NCBI Taxonomy" id="412755"/>
    <lineage>
        <taxon>unclassified sequences</taxon>
        <taxon>metagenomes</taxon>
        <taxon>ecological metagenomes</taxon>
    </lineage>
</organism>
<reference evidence="1" key="1">
    <citation type="journal article" date="2015" name="Nature">
        <title>Complex archaea that bridge the gap between prokaryotes and eukaryotes.</title>
        <authorList>
            <person name="Spang A."/>
            <person name="Saw J.H."/>
            <person name="Jorgensen S.L."/>
            <person name="Zaremba-Niedzwiedzka K."/>
            <person name="Martijn J."/>
            <person name="Lind A.E."/>
            <person name="van Eijk R."/>
            <person name="Schleper C."/>
            <person name="Guy L."/>
            <person name="Ettema T.J."/>
        </authorList>
    </citation>
    <scope>NUCLEOTIDE SEQUENCE</scope>
</reference>
<comment type="caution">
    <text evidence="1">The sequence shown here is derived from an EMBL/GenBank/DDBJ whole genome shotgun (WGS) entry which is preliminary data.</text>
</comment>
<evidence type="ECO:0000313" key="1">
    <source>
        <dbReference type="EMBL" id="KKL78588.1"/>
    </source>
</evidence>
<dbReference type="SUPFAM" id="SSF101386">
    <property type="entry name" value="all-alpha NTP pyrophosphatases"/>
    <property type="match status" value="1"/>
</dbReference>
<name>A0A0F9EWV9_9ZZZZ</name>
<proteinExistence type="predicted"/>
<dbReference type="Gene3D" id="1.10.287.1080">
    <property type="entry name" value="MazG-like"/>
    <property type="match status" value="1"/>
</dbReference>